<keyword evidence="2" id="KW-0378">Hydrolase</keyword>
<dbReference type="AlphaFoldDB" id="A0A173W3I4"/>
<dbReference type="SUPFAM" id="SSF54637">
    <property type="entry name" value="Thioesterase/thiol ester dehydrase-isomerase"/>
    <property type="match status" value="1"/>
</dbReference>
<dbReference type="PANTHER" id="PTHR31793:SF27">
    <property type="entry name" value="NOVEL THIOESTERASE SUPERFAMILY DOMAIN AND SAPOSIN A-TYPE DOMAIN CONTAINING PROTEIN (0610012H03RIK)"/>
    <property type="match status" value="1"/>
</dbReference>
<dbReference type="PIRSF" id="PIRSF003230">
    <property type="entry name" value="YbgC"/>
    <property type="match status" value="1"/>
</dbReference>
<dbReference type="InterPro" id="IPR050563">
    <property type="entry name" value="4-hydroxybenzoyl-CoA_TE"/>
</dbReference>
<dbReference type="STRING" id="187979.ERS852385_00016"/>
<dbReference type="InterPro" id="IPR029069">
    <property type="entry name" value="HotDog_dom_sf"/>
</dbReference>
<dbReference type="GO" id="GO:0047617">
    <property type="term" value="F:fatty acyl-CoA hydrolase activity"/>
    <property type="evidence" value="ECO:0007669"/>
    <property type="project" value="TreeGrafter"/>
</dbReference>
<sequence length="156" mass="18130">MPIITEHHVNFYDTDAMAVVHHSNYIRWFETGRVAYLRKYGITLGEMMEDGYVFPITEVRAKYVSPGRFDDDICIETRPKALTKAKMAFQYRVFNKATGELMVTGFTQNVFTHRESGKITRLPEKYYAKLQQAMADEADWQEMQAKEAQGTASRRK</sequence>
<evidence type="ECO:0000256" key="1">
    <source>
        <dbReference type="ARBA" id="ARBA00005953"/>
    </source>
</evidence>
<dbReference type="EMBL" id="CYYU01000001">
    <property type="protein sequence ID" value="CUN34011.1"/>
    <property type="molecule type" value="Genomic_DNA"/>
</dbReference>
<organism evidence="3 4">
    <name type="scientific">Mitsuokella jalaludinii</name>
    <dbReference type="NCBI Taxonomy" id="187979"/>
    <lineage>
        <taxon>Bacteria</taxon>
        <taxon>Bacillati</taxon>
        <taxon>Bacillota</taxon>
        <taxon>Negativicutes</taxon>
        <taxon>Selenomonadales</taxon>
        <taxon>Selenomonadaceae</taxon>
        <taxon>Mitsuokella</taxon>
    </lineage>
</organism>
<evidence type="ECO:0000313" key="3">
    <source>
        <dbReference type="EMBL" id="CUN34011.1"/>
    </source>
</evidence>
<accession>A0A173W3I4</accession>
<dbReference type="RefSeq" id="WP_051652131.1">
    <property type="nucleotide sequence ID" value="NZ_CABIWZ010000001.1"/>
</dbReference>
<dbReference type="OrthoDB" id="9800856at2"/>
<comment type="similarity">
    <text evidence="1">Belongs to the 4-hydroxybenzoyl-CoA thioesterase family.</text>
</comment>
<dbReference type="Pfam" id="PF13279">
    <property type="entry name" value="4HBT_2"/>
    <property type="match status" value="1"/>
</dbReference>
<proteinExistence type="inferred from homology"/>
<dbReference type="InterPro" id="IPR006684">
    <property type="entry name" value="YbgC/YbaW"/>
</dbReference>
<evidence type="ECO:0000256" key="2">
    <source>
        <dbReference type="ARBA" id="ARBA00022801"/>
    </source>
</evidence>
<dbReference type="Gene3D" id="3.10.129.10">
    <property type="entry name" value="Hotdog Thioesterase"/>
    <property type="match status" value="1"/>
</dbReference>
<dbReference type="NCBIfam" id="TIGR00051">
    <property type="entry name" value="YbgC/FadM family acyl-CoA thioesterase"/>
    <property type="match status" value="1"/>
</dbReference>
<dbReference type="GeneID" id="83709882"/>
<evidence type="ECO:0000313" key="4">
    <source>
        <dbReference type="Proteomes" id="UP000095546"/>
    </source>
</evidence>
<dbReference type="PANTHER" id="PTHR31793">
    <property type="entry name" value="4-HYDROXYBENZOYL-COA THIOESTERASE FAMILY MEMBER"/>
    <property type="match status" value="1"/>
</dbReference>
<reference evidence="3 4" key="1">
    <citation type="submission" date="2015-09" db="EMBL/GenBank/DDBJ databases">
        <authorList>
            <consortium name="Pathogen Informatics"/>
        </authorList>
    </citation>
    <scope>NUCLEOTIDE SEQUENCE [LARGE SCALE GENOMIC DNA]</scope>
    <source>
        <strain evidence="3 4">2789STDY5608828</strain>
    </source>
</reference>
<keyword evidence="4" id="KW-1185">Reference proteome</keyword>
<dbReference type="CDD" id="cd00586">
    <property type="entry name" value="4HBT"/>
    <property type="match status" value="1"/>
</dbReference>
<gene>
    <name evidence="3" type="ORF">ERS852385_00016</name>
</gene>
<name>A0A173W3I4_9FIRM</name>
<dbReference type="eggNOG" id="COG0824">
    <property type="taxonomic scope" value="Bacteria"/>
</dbReference>
<protein>
    <submittedName>
        <fullName evidence="3">Acyl-CoA thioesterase YbgC</fullName>
    </submittedName>
</protein>
<dbReference type="Proteomes" id="UP000095546">
    <property type="component" value="Unassembled WGS sequence"/>
</dbReference>